<dbReference type="AlphaFoldDB" id="A0A512NI40"/>
<evidence type="ECO:0008006" key="3">
    <source>
        <dbReference type="Google" id="ProtNLM"/>
    </source>
</evidence>
<dbReference type="EMBL" id="BKAJ01000105">
    <property type="protein sequence ID" value="GEP58610.1"/>
    <property type="molecule type" value="Genomic_DNA"/>
</dbReference>
<accession>A0A512NI40</accession>
<comment type="caution">
    <text evidence="1">The sequence shown here is derived from an EMBL/GenBank/DDBJ whole genome shotgun (WGS) entry which is preliminary data.</text>
</comment>
<organism evidence="1 2">
    <name type="scientific">Reyranella soli</name>
    <dbReference type="NCBI Taxonomy" id="1230389"/>
    <lineage>
        <taxon>Bacteria</taxon>
        <taxon>Pseudomonadati</taxon>
        <taxon>Pseudomonadota</taxon>
        <taxon>Alphaproteobacteria</taxon>
        <taxon>Hyphomicrobiales</taxon>
        <taxon>Reyranellaceae</taxon>
        <taxon>Reyranella</taxon>
    </lineage>
</organism>
<keyword evidence="2" id="KW-1185">Reference proteome</keyword>
<evidence type="ECO:0000313" key="1">
    <source>
        <dbReference type="EMBL" id="GEP58610.1"/>
    </source>
</evidence>
<reference evidence="1 2" key="1">
    <citation type="submission" date="2019-07" db="EMBL/GenBank/DDBJ databases">
        <title>Whole genome shotgun sequence of Reyranella soli NBRC 108950.</title>
        <authorList>
            <person name="Hosoyama A."/>
            <person name="Uohara A."/>
            <person name="Ohji S."/>
            <person name="Ichikawa N."/>
        </authorList>
    </citation>
    <scope>NUCLEOTIDE SEQUENCE [LARGE SCALE GENOMIC DNA]</scope>
    <source>
        <strain evidence="1 2">NBRC 108950</strain>
    </source>
</reference>
<sequence>MTNPPMTDTQMTILSGAMDRLVPPIDDLPGAGAMGLAPEVDSLARRHAPYHHAVVIFIEKLASTWSAGLLPAQQDALLRDLEAADGAAFNAVLELVYLAYYSEPRVHRRVGWRGGPLQPEGFPLAPFDPAILQATRQRKPFWRQT</sequence>
<dbReference type="Proteomes" id="UP000321058">
    <property type="component" value="Unassembled WGS sequence"/>
</dbReference>
<protein>
    <recommendedName>
        <fullName evidence="3">Gluconate 2-dehydrogenase subunit 3 family protein</fullName>
    </recommendedName>
</protein>
<name>A0A512NI40_9HYPH</name>
<proteinExistence type="predicted"/>
<evidence type="ECO:0000313" key="2">
    <source>
        <dbReference type="Proteomes" id="UP000321058"/>
    </source>
</evidence>
<gene>
    <name evidence="1" type="ORF">RSO01_57760</name>
</gene>